<dbReference type="AlphaFoldDB" id="A0A8S0YAJ4"/>
<keyword evidence="1" id="KW-1133">Transmembrane helix</keyword>
<evidence type="ECO:0000313" key="3">
    <source>
        <dbReference type="Proteomes" id="UP000494216"/>
    </source>
</evidence>
<keyword evidence="3" id="KW-1185">Reference proteome</keyword>
<feature type="transmembrane region" description="Helical" evidence="1">
    <location>
        <begin position="92"/>
        <end position="114"/>
    </location>
</feature>
<keyword evidence="1" id="KW-0472">Membrane</keyword>
<dbReference type="Proteomes" id="UP000494216">
    <property type="component" value="Unassembled WGS sequence"/>
</dbReference>
<organism evidence="2 3">
    <name type="scientific">Candidatus Methylobacter favarea</name>
    <dbReference type="NCBI Taxonomy" id="2707345"/>
    <lineage>
        <taxon>Bacteria</taxon>
        <taxon>Pseudomonadati</taxon>
        <taxon>Pseudomonadota</taxon>
        <taxon>Gammaproteobacteria</taxon>
        <taxon>Methylococcales</taxon>
        <taxon>Methylococcaceae</taxon>
        <taxon>Methylobacter</taxon>
    </lineage>
</organism>
<sequence length="177" mass="19909">MKCMYYLTSTLDSTGHIAEDLHEAGVNDWLIHILSKDEGGIKKEKLRSSNYFEQLNLLRYGVIGAITGFIAGLLVVWIGNFLKLLAPDTPTIVSYAIIGVMTLFGAWEGGFIGIRSENKKIAVFHEEIQAGNYLILIYARAELENIIKTVMSTKHPEVKLVAIDDYFYNPLTKLKRI</sequence>
<name>A0A8S0YAJ4_9GAMM</name>
<keyword evidence="1" id="KW-0812">Transmembrane</keyword>
<evidence type="ECO:0008006" key="4">
    <source>
        <dbReference type="Google" id="ProtNLM"/>
    </source>
</evidence>
<reference evidence="2 3" key="1">
    <citation type="submission" date="2020-02" db="EMBL/GenBank/DDBJ databases">
        <authorList>
            <person name="Hogendoorn C."/>
        </authorList>
    </citation>
    <scope>NUCLEOTIDE SEQUENCE [LARGE SCALE GENOMIC DNA]</scope>
    <source>
        <strain evidence="2">METHB21</strain>
    </source>
</reference>
<protein>
    <recommendedName>
        <fullName evidence="4">DUF1269 domain-containing protein</fullName>
    </recommendedName>
</protein>
<gene>
    <name evidence="2" type="ORF">METHB2_560018</name>
</gene>
<feature type="transmembrane region" description="Helical" evidence="1">
    <location>
        <begin position="57"/>
        <end position="80"/>
    </location>
</feature>
<accession>A0A8S0YAJ4</accession>
<comment type="caution">
    <text evidence="2">The sequence shown here is derived from an EMBL/GenBank/DDBJ whole genome shotgun (WGS) entry which is preliminary data.</text>
</comment>
<evidence type="ECO:0000313" key="2">
    <source>
        <dbReference type="EMBL" id="CAA9892027.1"/>
    </source>
</evidence>
<dbReference type="EMBL" id="CADCXN010000087">
    <property type="protein sequence ID" value="CAA9892027.1"/>
    <property type="molecule type" value="Genomic_DNA"/>
</dbReference>
<dbReference type="RefSeq" id="WP_174626827.1">
    <property type="nucleotide sequence ID" value="NZ_CADCXN010000087.1"/>
</dbReference>
<proteinExistence type="predicted"/>
<evidence type="ECO:0000256" key="1">
    <source>
        <dbReference type="SAM" id="Phobius"/>
    </source>
</evidence>